<evidence type="ECO:0000256" key="8">
    <source>
        <dbReference type="SAM" id="MobiDB-lite"/>
    </source>
</evidence>
<dbReference type="GO" id="GO:0005351">
    <property type="term" value="F:carbohydrate:proton symporter activity"/>
    <property type="evidence" value="ECO:0007669"/>
    <property type="project" value="TreeGrafter"/>
</dbReference>
<dbReference type="Pfam" id="PF00083">
    <property type="entry name" value="Sugar_tr"/>
    <property type="match status" value="2"/>
</dbReference>
<evidence type="ECO:0000256" key="4">
    <source>
        <dbReference type="ARBA" id="ARBA00022692"/>
    </source>
</evidence>
<dbReference type="InterPro" id="IPR036259">
    <property type="entry name" value="MFS_trans_sf"/>
</dbReference>
<dbReference type="InterPro" id="IPR050360">
    <property type="entry name" value="MFS_Sugar_Transporters"/>
</dbReference>
<evidence type="ECO:0000256" key="2">
    <source>
        <dbReference type="ARBA" id="ARBA00010992"/>
    </source>
</evidence>
<dbReference type="EMBL" id="JAPEVB010000001">
    <property type="protein sequence ID" value="KAJ4397521.1"/>
    <property type="molecule type" value="Genomic_DNA"/>
</dbReference>
<protein>
    <recommendedName>
        <fullName evidence="10">Major facilitator superfamily (MFS) profile domain-containing protein</fullName>
    </recommendedName>
</protein>
<dbReference type="InterPro" id="IPR005828">
    <property type="entry name" value="MFS_sugar_transport-like"/>
</dbReference>
<dbReference type="PANTHER" id="PTHR48022">
    <property type="entry name" value="PLASTIDIC GLUCOSE TRANSPORTER 4"/>
    <property type="match status" value="1"/>
</dbReference>
<evidence type="ECO:0000256" key="6">
    <source>
        <dbReference type="ARBA" id="ARBA00023136"/>
    </source>
</evidence>
<feature type="transmembrane region" description="Helical" evidence="9">
    <location>
        <begin position="70"/>
        <end position="87"/>
    </location>
</feature>
<feature type="transmembrane region" description="Helical" evidence="9">
    <location>
        <begin position="114"/>
        <end position="132"/>
    </location>
</feature>
<feature type="transmembrane region" description="Helical" evidence="9">
    <location>
        <begin position="222"/>
        <end position="240"/>
    </location>
</feature>
<dbReference type="PANTHER" id="PTHR48022:SF48">
    <property type="entry name" value="SUGAR TRANSPORTER, PUTATIVE (AFU_ORTHOLOGUE AFUA_3G06730)-RELATED"/>
    <property type="match status" value="1"/>
</dbReference>
<dbReference type="AlphaFoldDB" id="A0A9W9D303"/>
<dbReference type="InterPro" id="IPR003663">
    <property type="entry name" value="Sugar/inositol_transpt"/>
</dbReference>
<feature type="transmembrane region" description="Helical" evidence="9">
    <location>
        <begin position="362"/>
        <end position="379"/>
    </location>
</feature>
<keyword evidence="4 9" id="KW-0812">Transmembrane</keyword>
<proteinExistence type="inferred from homology"/>
<organism evidence="11 12">
    <name type="scientific">Gnomoniopsis smithogilvyi</name>
    <dbReference type="NCBI Taxonomy" id="1191159"/>
    <lineage>
        <taxon>Eukaryota</taxon>
        <taxon>Fungi</taxon>
        <taxon>Dikarya</taxon>
        <taxon>Ascomycota</taxon>
        <taxon>Pezizomycotina</taxon>
        <taxon>Sordariomycetes</taxon>
        <taxon>Sordariomycetidae</taxon>
        <taxon>Diaporthales</taxon>
        <taxon>Gnomoniaceae</taxon>
        <taxon>Gnomoniopsis</taxon>
    </lineage>
</organism>
<name>A0A9W9D303_9PEZI</name>
<feature type="transmembrane region" description="Helical" evidence="9">
    <location>
        <begin position="455"/>
        <end position="474"/>
    </location>
</feature>
<evidence type="ECO:0000313" key="12">
    <source>
        <dbReference type="Proteomes" id="UP001140453"/>
    </source>
</evidence>
<reference evidence="11" key="1">
    <citation type="submission" date="2022-10" db="EMBL/GenBank/DDBJ databases">
        <title>Tapping the CABI collections for fungal endophytes: first genome assemblies for Collariella, Neodidymelliopsis, Ascochyta clinopodiicola, Didymella pomorum, Didymosphaeria variabile, Neocosmospora piperis and Neocucurbitaria cava.</title>
        <authorList>
            <person name="Hill R."/>
        </authorList>
    </citation>
    <scope>NUCLEOTIDE SEQUENCE</scope>
    <source>
        <strain evidence="11">IMI 355082</strain>
    </source>
</reference>
<feature type="transmembrane region" description="Helical" evidence="9">
    <location>
        <begin position="386"/>
        <end position="409"/>
    </location>
</feature>
<comment type="subcellular location">
    <subcellularLocation>
        <location evidence="1">Membrane</location>
        <topology evidence="1">Multi-pass membrane protein</topology>
    </subcellularLocation>
</comment>
<evidence type="ECO:0000259" key="10">
    <source>
        <dbReference type="PROSITE" id="PS50850"/>
    </source>
</evidence>
<accession>A0A9W9D303</accession>
<feature type="domain" description="Major facilitator superfamily (MFS) profile" evidence="10">
    <location>
        <begin position="74"/>
        <end position="508"/>
    </location>
</feature>
<keyword evidence="6 9" id="KW-0472">Membrane</keyword>
<comment type="similarity">
    <text evidence="2 7">Belongs to the major facilitator superfamily. Sugar transporter (TC 2.A.1.1) family.</text>
</comment>
<dbReference type="PRINTS" id="PR00171">
    <property type="entry name" value="SUGRTRNSPORT"/>
</dbReference>
<feature type="transmembrane region" description="Helical" evidence="9">
    <location>
        <begin position="320"/>
        <end position="342"/>
    </location>
</feature>
<evidence type="ECO:0000256" key="7">
    <source>
        <dbReference type="RuleBase" id="RU003346"/>
    </source>
</evidence>
<feature type="transmembrane region" description="Helical" evidence="9">
    <location>
        <begin position="415"/>
        <end position="443"/>
    </location>
</feature>
<keyword evidence="12" id="KW-1185">Reference proteome</keyword>
<dbReference type="OrthoDB" id="8120565at2759"/>
<dbReference type="PROSITE" id="PS50850">
    <property type="entry name" value="MFS"/>
    <property type="match status" value="1"/>
</dbReference>
<dbReference type="InterPro" id="IPR005829">
    <property type="entry name" value="Sugar_transporter_CS"/>
</dbReference>
<evidence type="ECO:0000256" key="9">
    <source>
        <dbReference type="SAM" id="Phobius"/>
    </source>
</evidence>
<evidence type="ECO:0000256" key="5">
    <source>
        <dbReference type="ARBA" id="ARBA00022989"/>
    </source>
</evidence>
<keyword evidence="3 7" id="KW-0813">Transport</keyword>
<feature type="compositionally biased region" description="Basic and acidic residues" evidence="8">
    <location>
        <begin position="28"/>
        <end position="53"/>
    </location>
</feature>
<evidence type="ECO:0000256" key="3">
    <source>
        <dbReference type="ARBA" id="ARBA00022448"/>
    </source>
</evidence>
<dbReference type="Gene3D" id="1.20.1250.20">
    <property type="entry name" value="MFS general substrate transporter like domains"/>
    <property type="match status" value="2"/>
</dbReference>
<comment type="caution">
    <text evidence="11">The sequence shown here is derived from an EMBL/GenBank/DDBJ whole genome shotgun (WGS) entry which is preliminary data.</text>
</comment>
<feature type="region of interest" description="Disordered" evidence="8">
    <location>
        <begin position="1"/>
        <end position="55"/>
    </location>
</feature>
<dbReference type="GO" id="GO:0016020">
    <property type="term" value="C:membrane"/>
    <property type="evidence" value="ECO:0007669"/>
    <property type="project" value="UniProtKB-SubCell"/>
</dbReference>
<feature type="transmembrane region" description="Helical" evidence="9">
    <location>
        <begin position="144"/>
        <end position="163"/>
    </location>
</feature>
<evidence type="ECO:0000313" key="11">
    <source>
        <dbReference type="EMBL" id="KAJ4397521.1"/>
    </source>
</evidence>
<dbReference type="NCBIfam" id="TIGR00879">
    <property type="entry name" value="SP"/>
    <property type="match status" value="1"/>
</dbReference>
<evidence type="ECO:0000256" key="1">
    <source>
        <dbReference type="ARBA" id="ARBA00004141"/>
    </source>
</evidence>
<dbReference type="InterPro" id="IPR020846">
    <property type="entry name" value="MFS_dom"/>
</dbReference>
<gene>
    <name evidence="11" type="ORF">N0V93_001752</name>
</gene>
<dbReference type="Proteomes" id="UP001140453">
    <property type="component" value="Unassembled WGS sequence"/>
</dbReference>
<dbReference type="SUPFAM" id="SSF103473">
    <property type="entry name" value="MFS general substrate transporter"/>
    <property type="match status" value="1"/>
</dbReference>
<keyword evidence="5 9" id="KW-1133">Transmembrane helix</keyword>
<dbReference type="PROSITE" id="PS00216">
    <property type="entry name" value="SUGAR_TRANSPORT_1"/>
    <property type="match status" value="1"/>
</dbReference>
<sequence>MAAQHISGNEPRVVAVPSDNLGSSTSKPTDEIFEVDKQDKMASPESPKERELRASPPGNVVIKHLRENPYVLGLAAFASLGGMLFGYDQGVVSGILTMQNFGAKFPRIYMDATFKGWFTSTLLLAAWLGSLVNGPIADRIGRKGSIFLAVGIFTLGSALQAGAESIPMLFTEFGTQYIGGIKCSPDIPLSGGTIKNPTFDPYNDVGPGGCDGQSEASWRLPLAIQIIPALILGIGMLFYPESPRFYCMHKQEDKALRALSIIRQADIESPALCREFLAIKAEVLFEESYARDHYPGKTGVALYAAQYASLFSTVPSLKRIIIGCTIMFFQQFMGCNAIIYYAPTIFEQLGLSSRTTSLLATGVYGIVNTLSTLPALFLIDRVGRRPLLMAGALGTFISLVIVAGMVGGFDGDNVAAGWVGIAFVYIYDINFSYSFAPIGWVLPAEIFNLGNRAKAMSITTSATWMCNFIIGLVTPDMLARLGWGTYLFFAAFCLLALGFTYFFVPETKGRSLEDMDRVFGDVAAHQEKKRLFDIAAELGIVELDSVKSGKVGKVDVEEA</sequence>
<dbReference type="FunFam" id="1.20.1250.20:FF:000451">
    <property type="entry name" value="MFS sugar transporter, putative"/>
    <property type="match status" value="1"/>
</dbReference>
<feature type="transmembrane region" description="Helical" evidence="9">
    <location>
        <begin position="486"/>
        <end position="504"/>
    </location>
</feature>